<reference evidence="2 3" key="1">
    <citation type="submission" date="2008-03" db="EMBL/GenBank/DDBJ databases">
        <title>Complete sequence of Leptothrix cholodnii SP-6.</title>
        <authorList>
            <consortium name="US DOE Joint Genome Institute"/>
            <person name="Copeland A."/>
            <person name="Lucas S."/>
            <person name="Lapidus A."/>
            <person name="Glavina del Rio T."/>
            <person name="Dalin E."/>
            <person name="Tice H."/>
            <person name="Bruce D."/>
            <person name="Goodwin L."/>
            <person name="Pitluck S."/>
            <person name="Chertkov O."/>
            <person name="Brettin T."/>
            <person name="Detter J.C."/>
            <person name="Han C."/>
            <person name="Kuske C.R."/>
            <person name="Schmutz J."/>
            <person name="Larimer F."/>
            <person name="Land M."/>
            <person name="Hauser L."/>
            <person name="Kyrpides N."/>
            <person name="Lykidis A."/>
            <person name="Emerson D."/>
            <person name="Richardson P."/>
        </authorList>
    </citation>
    <scope>NUCLEOTIDE SEQUENCE [LARGE SCALE GENOMIC DNA]</scope>
    <source>
        <strain evidence="3">ATCC 51168 / LMG 8142 / SP-6</strain>
    </source>
</reference>
<dbReference type="AlphaFoldDB" id="B1XZ76"/>
<gene>
    <name evidence="2" type="ordered locus">Lcho_2984</name>
</gene>
<feature type="coiled-coil region" evidence="1">
    <location>
        <begin position="164"/>
        <end position="198"/>
    </location>
</feature>
<dbReference type="KEGG" id="lch:Lcho_2984"/>
<evidence type="ECO:0000256" key="1">
    <source>
        <dbReference type="SAM" id="Coils"/>
    </source>
</evidence>
<dbReference type="InterPro" id="IPR025048">
    <property type="entry name" value="DUF3987"/>
</dbReference>
<dbReference type="HOGENOM" id="CLU_020866_3_0_4"/>
<dbReference type="OrthoDB" id="9067983at2"/>
<sequence length="542" mass="58068">MNKPTDFNDLAAAAGLDAVRAQVADALRLSEPAQLSTDAQAWGSGVAALGDPAADAEGLPWPAPVLPGTRPTPEIPARLLPTWLGDMAAAVAASTQTPPALAVLTGLSVLATALQRRFEVSPYGDDYREPLALFVAVLLGSGNRKSAVFTAMTAPIVLSEKRARDRARARIARNESERAVARKRIERLLAESAKAKDEGERENVRAAIQAEEEAMPEELHTPRLFTTNATAEVLQALLVEQKGRMAILADEGDVLAVLGGLYSGGKAALDVLLMGHAGTPIRVDRAGRTAHIDRPALTIGLAIQPGTMAELAGSKRFRDSGLLARFLVAMPASNLGRRDVRQRLPIPAEVRQAYQERLLALLEAGEEPPEEPAVLVFSDSARELWLDLAEYVELGLAPGGAFDAIGDWAGKLPGAVARIAALLELAETGLHADMVHEDTMRRAIELGELLTVHAQAMFGLLGADAVDVDAQAVLAWCRAQQHHEFTAQECRLAMRGRFSTTARLDAAMHRLMSDHVLREVSRANPGARPSRLFLVNPGLFVQ</sequence>
<dbReference type="STRING" id="395495.Lcho_2984"/>
<dbReference type="EMBL" id="CP001013">
    <property type="protein sequence ID" value="ACB35246.1"/>
    <property type="molecule type" value="Genomic_DNA"/>
</dbReference>
<dbReference type="Proteomes" id="UP000001693">
    <property type="component" value="Chromosome"/>
</dbReference>
<name>B1XZ76_LEPCP</name>
<accession>B1XZ76</accession>
<keyword evidence="1" id="KW-0175">Coiled coil</keyword>
<evidence type="ECO:0000313" key="2">
    <source>
        <dbReference type="EMBL" id="ACB35246.1"/>
    </source>
</evidence>
<proteinExistence type="predicted"/>
<dbReference type="Pfam" id="PF13148">
    <property type="entry name" value="DUF3987"/>
    <property type="match status" value="1"/>
</dbReference>
<dbReference type="RefSeq" id="WP_012348000.1">
    <property type="nucleotide sequence ID" value="NC_010524.1"/>
</dbReference>
<dbReference type="eggNOG" id="COG0305">
    <property type="taxonomic scope" value="Bacteria"/>
</dbReference>
<evidence type="ECO:0000313" key="3">
    <source>
        <dbReference type="Proteomes" id="UP000001693"/>
    </source>
</evidence>
<organism evidence="2 3">
    <name type="scientific">Leptothrix cholodnii (strain ATCC 51168 / LMG 8142 / SP-6)</name>
    <name type="common">Leptothrix discophora (strain SP-6)</name>
    <dbReference type="NCBI Taxonomy" id="395495"/>
    <lineage>
        <taxon>Bacteria</taxon>
        <taxon>Pseudomonadati</taxon>
        <taxon>Pseudomonadota</taxon>
        <taxon>Betaproteobacteria</taxon>
        <taxon>Burkholderiales</taxon>
        <taxon>Sphaerotilaceae</taxon>
        <taxon>Leptothrix</taxon>
    </lineage>
</organism>
<protein>
    <recommendedName>
        <fullName evidence="4">DUF3987 domain-containing protein</fullName>
    </recommendedName>
</protein>
<keyword evidence="3" id="KW-1185">Reference proteome</keyword>
<evidence type="ECO:0008006" key="4">
    <source>
        <dbReference type="Google" id="ProtNLM"/>
    </source>
</evidence>